<dbReference type="EMBL" id="OAPG01000017">
    <property type="protein sequence ID" value="SNX87136.1"/>
    <property type="molecule type" value="Genomic_DNA"/>
</dbReference>
<accession>A0AAJ5C7P5</accession>
<reference evidence="1" key="1">
    <citation type="submission" date="2023-10" db="EMBL/GenBank/DDBJ databases">
        <authorList>
            <person name="Guldener U."/>
        </authorList>
    </citation>
    <scope>NUCLEOTIDE SEQUENCE</scope>
    <source>
        <strain evidence="1">Mp4</strain>
    </source>
</reference>
<name>A0AAJ5C7P5_9BASI</name>
<comment type="caution">
    <text evidence="1">The sequence shown here is derived from an EMBL/GenBank/DDBJ whole genome shotgun (WGS) entry which is preliminary data.</text>
</comment>
<keyword evidence="2" id="KW-1185">Reference proteome</keyword>
<evidence type="ECO:0000313" key="2">
    <source>
        <dbReference type="Proteomes" id="UP001294444"/>
    </source>
</evidence>
<dbReference type="AlphaFoldDB" id="A0AAJ5C7P5"/>
<organism evidence="1 2">
    <name type="scientific">Melanopsichium pennsylvanicum</name>
    <dbReference type="NCBI Taxonomy" id="63383"/>
    <lineage>
        <taxon>Eukaryota</taxon>
        <taxon>Fungi</taxon>
        <taxon>Dikarya</taxon>
        <taxon>Basidiomycota</taxon>
        <taxon>Ustilaginomycotina</taxon>
        <taxon>Ustilaginomycetes</taxon>
        <taxon>Ustilaginales</taxon>
        <taxon>Ustilaginaceae</taxon>
        <taxon>Melanopsichium</taxon>
    </lineage>
</organism>
<gene>
    <name evidence="1" type="ORF">MEPE_05846</name>
</gene>
<dbReference type="Proteomes" id="UP001294444">
    <property type="component" value="Unassembled WGS sequence"/>
</dbReference>
<proteinExistence type="predicted"/>
<protein>
    <submittedName>
        <fullName evidence="1">Uncharacterized protein</fullName>
    </submittedName>
</protein>
<sequence length="271" mass="31270">METKLKIKTQRQRQNDGIEIQNRKGFHGCVQYLAAFLQLRLARLVRDTDSVVESEHDANSTWTVTLGMRTRRFLDAITILCSAAVYHHVRLTQKRNARTRSWFSVPEFRKDEINVLGVACIVLSYSSACGWGQGNLTETYNKGPSMHASPSIFQLVKRKNKPSSAAWLGLDLARCSEVRMHIDKKRQRKEGLYSVRESEETEWEKKMKDAVQIGEAIRFRRAHLASHTMARRENFRSSVEKLSSSQAFELPRCSCAYINSLYVRNTLERVR</sequence>
<evidence type="ECO:0000313" key="1">
    <source>
        <dbReference type="EMBL" id="SNX87136.1"/>
    </source>
</evidence>